<feature type="compositionally biased region" description="Low complexity" evidence="1">
    <location>
        <begin position="370"/>
        <end position="379"/>
    </location>
</feature>
<evidence type="ECO:0000313" key="3">
    <source>
        <dbReference type="WBParaSite" id="maker-unitig_27407-snap-gene-0.1-mRNA-1"/>
    </source>
</evidence>
<accession>A0A1I8FC48</accession>
<dbReference type="WBParaSite" id="maker-unitig_27407-snap-gene-0.1-mRNA-1">
    <property type="protein sequence ID" value="maker-unitig_27407-snap-gene-0.1-mRNA-1"/>
    <property type="gene ID" value="maker-unitig_27407-snap-gene-0.1"/>
</dbReference>
<feature type="region of interest" description="Disordered" evidence="1">
    <location>
        <begin position="289"/>
        <end position="385"/>
    </location>
</feature>
<protein>
    <submittedName>
        <fullName evidence="3">CXC domain-containing protein</fullName>
    </submittedName>
</protein>
<feature type="region of interest" description="Disordered" evidence="1">
    <location>
        <begin position="205"/>
        <end position="224"/>
    </location>
</feature>
<sequence length="593" mass="64732">LALNEVQSLMEFSQATEFGTGILGNRNWGARSWRAASLNFLQALIFITDLPALPNAVCCSLVFEYQGEQFRGLFCVLRRQHFTMLKPCLNAYTTTYTTTTRLFNVIGLSSKVPEGELPALPSLWKSNATLSSPNNTKRQSQQISVQQVIGSQVGAKRVESGRQRPTASPAVQLLTQVETAHSKRLSTRRLRYLIKAAGRQRWGGNLLTNKAGGQGAQVRPESTYSRHPAEHLLLGQMGGRRSLDIEGAAEAAAASYRTVDRCLRWVPLADFTARKTRRALDKRLPTAWVATPPSRDSAAPTVSRPTTIPLDTAKRIATTAARCGRRLARQRAVSPRRSSSDGERVRQSGPTAGGSAAGRRRQRLRREASMEAAEAAEAAQDQLSKRRPWSLARLQRWRSRTGLTPHRSAGGGLLLQAAAVCSRHLTGDQGSCPCFWSRPPATRAPDALATLRGNACFLAPIAFQRVRGTIAPCSVECAVRPNCHRRNRVQARPALCLSGHLPLQHEALWRPLTASASATAQLPVPNCSNYQCNCSNYQCHCSNCQCPDSSKLPECHCSNCQCHCSNCQCHCCQAAPSAPFCPLAEHDPAALIS</sequence>
<evidence type="ECO:0000256" key="1">
    <source>
        <dbReference type="SAM" id="MobiDB-lite"/>
    </source>
</evidence>
<name>A0A1I8FC48_9PLAT</name>
<evidence type="ECO:0000313" key="2">
    <source>
        <dbReference type="Proteomes" id="UP000095280"/>
    </source>
</evidence>
<organism evidence="2 3">
    <name type="scientific">Macrostomum lignano</name>
    <dbReference type="NCBI Taxonomy" id="282301"/>
    <lineage>
        <taxon>Eukaryota</taxon>
        <taxon>Metazoa</taxon>
        <taxon>Spiralia</taxon>
        <taxon>Lophotrochozoa</taxon>
        <taxon>Platyhelminthes</taxon>
        <taxon>Rhabditophora</taxon>
        <taxon>Macrostomorpha</taxon>
        <taxon>Macrostomida</taxon>
        <taxon>Macrostomidae</taxon>
        <taxon>Macrostomum</taxon>
    </lineage>
</organism>
<keyword evidence="2" id="KW-1185">Reference proteome</keyword>
<dbReference type="Proteomes" id="UP000095280">
    <property type="component" value="Unplaced"/>
</dbReference>
<proteinExistence type="predicted"/>
<dbReference type="AlphaFoldDB" id="A0A1I8FC48"/>
<reference evidence="3" key="1">
    <citation type="submission" date="2016-11" db="UniProtKB">
        <authorList>
            <consortium name="WormBaseParasite"/>
        </authorList>
    </citation>
    <scope>IDENTIFICATION</scope>
</reference>